<gene>
    <name evidence="3" type="ORF">F2P44_10915</name>
</gene>
<dbReference type="InterPro" id="IPR001466">
    <property type="entry name" value="Beta-lactam-related"/>
</dbReference>
<comment type="caution">
    <text evidence="3">The sequence shown here is derived from an EMBL/GenBank/DDBJ whole genome shotgun (WGS) entry which is preliminary data.</text>
</comment>
<dbReference type="PANTHER" id="PTHR43283">
    <property type="entry name" value="BETA-LACTAMASE-RELATED"/>
    <property type="match status" value="1"/>
</dbReference>
<dbReference type="Gene3D" id="3.40.710.10">
    <property type="entry name" value="DD-peptidase/beta-lactamase superfamily"/>
    <property type="match status" value="1"/>
</dbReference>
<dbReference type="InterPro" id="IPR050789">
    <property type="entry name" value="Diverse_Enzym_Activities"/>
</dbReference>
<evidence type="ECO:0000313" key="4">
    <source>
        <dbReference type="Proteomes" id="UP000621455"/>
    </source>
</evidence>
<dbReference type="InterPro" id="IPR012338">
    <property type="entry name" value="Beta-lactam/transpept-like"/>
</dbReference>
<keyword evidence="3" id="KW-0378">Hydrolase</keyword>
<dbReference type="Proteomes" id="UP000621455">
    <property type="component" value="Unassembled WGS sequence"/>
</dbReference>
<evidence type="ECO:0000256" key="1">
    <source>
        <dbReference type="SAM" id="SignalP"/>
    </source>
</evidence>
<name>A0ABX0N5U7_9BURK</name>
<feature type="signal peptide" evidence="1">
    <location>
        <begin position="1"/>
        <end position="34"/>
    </location>
</feature>
<protein>
    <submittedName>
        <fullName evidence="3">Serine hydrolase</fullName>
    </submittedName>
</protein>
<dbReference type="SUPFAM" id="SSF56601">
    <property type="entry name" value="beta-lactamase/transpeptidase-like"/>
    <property type="match status" value="1"/>
</dbReference>
<dbReference type="PROSITE" id="PS51257">
    <property type="entry name" value="PROKAR_LIPOPROTEIN"/>
    <property type="match status" value="1"/>
</dbReference>
<dbReference type="Pfam" id="PF00144">
    <property type="entry name" value="Beta-lactamase"/>
    <property type="match status" value="1"/>
</dbReference>
<keyword evidence="4" id="KW-1185">Reference proteome</keyword>
<evidence type="ECO:0000313" key="3">
    <source>
        <dbReference type="EMBL" id="NHZ79783.1"/>
    </source>
</evidence>
<dbReference type="GO" id="GO:0016787">
    <property type="term" value="F:hydrolase activity"/>
    <property type="evidence" value="ECO:0007669"/>
    <property type="project" value="UniProtKB-KW"/>
</dbReference>
<reference evidence="3 4" key="1">
    <citation type="submission" date="2019-10" db="EMBL/GenBank/DDBJ databases">
        <title>Taxonomy of Antarctic Massilia spp.: description of Massilia rubra sp. nov., Massilia aquatica sp. nov., Massilia mucilaginosa sp. nov., Massilia frigida sp. nov. isolated from streams, lakes and regoliths.</title>
        <authorList>
            <person name="Holochova P."/>
            <person name="Sedlacek I."/>
            <person name="Kralova S."/>
            <person name="Maslanova I."/>
            <person name="Busse H.-J."/>
            <person name="Stankova E."/>
            <person name="Vrbovska V."/>
            <person name="Kovarovic V."/>
            <person name="Bartak M."/>
            <person name="Svec P."/>
            <person name="Pantucek R."/>
        </authorList>
    </citation>
    <scope>NUCLEOTIDE SEQUENCE [LARGE SCALE GENOMIC DNA]</scope>
    <source>
        <strain evidence="3 4">CCM 8695</strain>
    </source>
</reference>
<feature type="chain" id="PRO_5046954067" evidence="1">
    <location>
        <begin position="35"/>
        <end position="387"/>
    </location>
</feature>
<dbReference type="EMBL" id="WHJG01000008">
    <property type="protein sequence ID" value="NHZ79783.1"/>
    <property type="molecule type" value="Genomic_DNA"/>
</dbReference>
<evidence type="ECO:0000259" key="2">
    <source>
        <dbReference type="Pfam" id="PF00144"/>
    </source>
</evidence>
<proteinExistence type="predicted"/>
<accession>A0ABX0N5U7</accession>
<sequence length="387" mass="40698">MRAAMAAYRKEEPTMLFRRIALIAALTLAGSACAASPDKLDAIVKSAMAGSKVPAVGAVILRDGAIAAQSVQGRQRNDRPRRAGADDVWLIGSTGKVMTVAMIARLAERGVLAWDAPLDRMLPELAAGMLPAYRQVTLLHLLSHRAGLPRDLLDLKGAQHFFTDARPTGQQRLAYIAAALRDQPAVAPGTAFAYSNTGFLIAAAIAEKATGDSYEALMRKEVFEPLAMRNAGFGNTGDGQNRGHQHGKPMLDMATFDDGAPAMFAPAGFLHMSLADWARFNLDQLAGAKGHGKLLAPASYTLMQTAQPDSPAGLDWGVQASLAGRQGPALVHQGSDGNWLAIAVLFPEQGSGALVVANAADDMGADKVLNGIFGKLFPTLSPAKKGP</sequence>
<organism evidence="3 4">
    <name type="scientific">Massilia frigida</name>
    <dbReference type="NCBI Taxonomy" id="2609281"/>
    <lineage>
        <taxon>Bacteria</taxon>
        <taxon>Pseudomonadati</taxon>
        <taxon>Pseudomonadota</taxon>
        <taxon>Betaproteobacteria</taxon>
        <taxon>Burkholderiales</taxon>
        <taxon>Oxalobacteraceae</taxon>
        <taxon>Telluria group</taxon>
        <taxon>Massilia</taxon>
    </lineage>
</organism>
<feature type="domain" description="Beta-lactamase-related" evidence="2">
    <location>
        <begin position="40"/>
        <end position="365"/>
    </location>
</feature>
<keyword evidence="1" id="KW-0732">Signal</keyword>